<dbReference type="InterPro" id="IPR005828">
    <property type="entry name" value="MFS_sugar_transport-like"/>
</dbReference>
<feature type="transmembrane region" description="Helical" evidence="5">
    <location>
        <begin position="732"/>
        <end position="753"/>
    </location>
</feature>
<feature type="transmembrane region" description="Helical" evidence="5">
    <location>
        <begin position="207"/>
        <end position="229"/>
    </location>
</feature>
<keyword evidence="2 5" id="KW-0812">Transmembrane</keyword>
<organism evidence="7 8">
    <name type="scientific">Branchiostoma belcheri</name>
    <name type="common">Amphioxus</name>
    <dbReference type="NCBI Taxonomy" id="7741"/>
    <lineage>
        <taxon>Eukaryota</taxon>
        <taxon>Metazoa</taxon>
        <taxon>Chordata</taxon>
        <taxon>Cephalochordata</taxon>
        <taxon>Leptocardii</taxon>
        <taxon>Amphioxiformes</taxon>
        <taxon>Branchiostomatidae</taxon>
        <taxon>Branchiostoma</taxon>
    </lineage>
</organism>
<dbReference type="RefSeq" id="XP_019629865.1">
    <property type="nucleotide sequence ID" value="XM_019774306.1"/>
</dbReference>
<evidence type="ECO:0000256" key="4">
    <source>
        <dbReference type="ARBA" id="ARBA00023136"/>
    </source>
</evidence>
<feature type="transmembrane region" description="Helical" evidence="5">
    <location>
        <begin position="765"/>
        <end position="785"/>
    </location>
</feature>
<gene>
    <name evidence="8" type="primary">LOC109474094</name>
</gene>
<accession>A0A6P4YK81</accession>
<dbReference type="PROSITE" id="PS50850">
    <property type="entry name" value="MFS"/>
    <property type="match status" value="1"/>
</dbReference>
<evidence type="ECO:0000259" key="6">
    <source>
        <dbReference type="PROSITE" id="PS50850"/>
    </source>
</evidence>
<dbReference type="GO" id="GO:0016020">
    <property type="term" value="C:membrane"/>
    <property type="evidence" value="ECO:0007669"/>
    <property type="project" value="UniProtKB-SubCell"/>
</dbReference>
<feature type="transmembrane region" description="Helical" evidence="5">
    <location>
        <begin position="20"/>
        <end position="42"/>
    </location>
</feature>
<feature type="transmembrane region" description="Helical" evidence="5">
    <location>
        <begin position="851"/>
        <end position="873"/>
    </location>
</feature>
<feature type="transmembrane region" description="Helical" evidence="5">
    <location>
        <begin position="791"/>
        <end position="813"/>
    </location>
</feature>
<proteinExistence type="predicted"/>
<dbReference type="SUPFAM" id="SSF103473">
    <property type="entry name" value="MFS general substrate transporter"/>
    <property type="match status" value="2"/>
</dbReference>
<feature type="transmembrane region" description="Helical" evidence="5">
    <location>
        <begin position="270"/>
        <end position="288"/>
    </location>
</feature>
<dbReference type="AlphaFoldDB" id="A0A6P4YK81"/>
<dbReference type="KEGG" id="bbel:109474094"/>
<dbReference type="FunFam" id="1.20.1250.20:FF:000023">
    <property type="entry name" value="Solute carrier family 22 member 6"/>
    <property type="match status" value="1"/>
</dbReference>
<feature type="transmembrane region" description="Helical" evidence="5">
    <location>
        <begin position="701"/>
        <end position="720"/>
    </location>
</feature>
<feature type="transmembrane region" description="Helical" evidence="5">
    <location>
        <begin position="593"/>
        <end position="616"/>
    </location>
</feature>
<dbReference type="PANTHER" id="PTHR24064">
    <property type="entry name" value="SOLUTE CARRIER FAMILY 22 MEMBER"/>
    <property type="match status" value="1"/>
</dbReference>
<name>A0A6P4YK81_BRABE</name>
<evidence type="ECO:0000313" key="8">
    <source>
        <dbReference type="RefSeq" id="XP_019629865.1"/>
    </source>
</evidence>
<keyword evidence="3 5" id="KW-1133">Transmembrane helix</keyword>
<keyword evidence="4 5" id="KW-0472">Membrane</keyword>
<feature type="domain" description="Major facilitator superfamily (MFS) profile" evidence="6">
    <location>
        <begin position="448"/>
        <end position="878"/>
    </location>
</feature>
<dbReference type="InterPro" id="IPR020846">
    <property type="entry name" value="MFS_dom"/>
</dbReference>
<evidence type="ECO:0000256" key="5">
    <source>
        <dbReference type="SAM" id="Phobius"/>
    </source>
</evidence>
<feature type="transmembrane region" description="Helical" evidence="5">
    <location>
        <begin position="561"/>
        <end position="581"/>
    </location>
</feature>
<dbReference type="Pfam" id="PF00083">
    <property type="entry name" value="Sugar_tr"/>
    <property type="match status" value="2"/>
</dbReference>
<dbReference type="InterPro" id="IPR036259">
    <property type="entry name" value="MFS_trans_sf"/>
</dbReference>
<protein>
    <submittedName>
        <fullName evidence="8">Organic cation transporter protein-like</fullName>
    </submittedName>
</protein>
<feature type="transmembrane region" description="Helical" evidence="5">
    <location>
        <begin position="512"/>
        <end position="530"/>
    </location>
</feature>
<feature type="transmembrane region" description="Helical" evidence="5">
    <location>
        <begin position="622"/>
        <end position="641"/>
    </location>
</feature>
<dbReference type="Gene3D" id="1.20.1250.20">
    <property type="entry name" value="MFS general substrate transporter like domains"/>
    <property type="match status" value="2"/>
</dbReference>
<reference evidence="8" key="1">
    <citation type="submission" date="2025-08" db="UniProtKB">
        <authorList>
            <consortium name="RefSeq"/>
        </authorList>
    </citation>
    <scope>IDENTIFICATION</scope>
    <source>
        <tissue evidence="8">Gonad</tissue>
    </source>
</reference>
<dbReference type="OrthoDB" id="3936150at2759"/>
<evidence type="ECO:0000256" key="2">
    <source>
        <dbReference type="ARBA" id="ARBA00022692"/>
    </source>
</evidence>
<feature type="transmembrane region" description="Helical" evidence="5">
    <location>
        <begin position="825"/>
        <end position="845"/>
    </location>
</feature>
<comment type="subcellular location">
    <subcellularLocation>
        <location evidence="1">Membrane</location>
        <topology evidence="1">Multi-pass membrane protein</topology>
    </subcellularLocation>
</comment>
<dbReference type="CDD" id="cd17317">
    <property type="entry name" value="MFS_SLC22"/>
    <property type="match status" value="1"/>
</dbReference>
<dbReference type="GeneID" id="109474094"/>
<feature type="transmembrane region" description="Helical" evidence="5">
    <location>
        <begin position="537"/>
        <end position="555"/>
    </location>
</feature>
<keyword evidence="7" id="KW-1185">Reference proteome</keyword>
<evidence type="ECO:0000313" key="7">
    <source>
        <dbReference type="Proteomes" id="UP000515135"/>
    </source>
</evidence>
<dbReference type="GO" id="GO:0022857">
    <property type="term" value="F:transmembrane transporter activity"/>
    <property type="evidence" value="ECO:0007669"/>
    <property type="project" value="InterPro"/>
</dbReference>
<dbReference type="Proteomes" id="UP000515135">
    <property type="component" value="Unplaced"/>
</dbReference>
<evidence type="ECO:0000256" key="1">
    <source>
        <dbReference type="ARBA" id="ARBA00004141"/>
    </source>
</evidence>
<feature type="transmembrane region" description="Helical" evidence="5">
    <location>
        <begin position="241"/>
        <end position="264"/>
    </location>
</feature>
<evidence type="ECO:0000256" key="3">
    <source>
        <dbReference type="ARBA" id="ARBA00022989"/>
    </source>
</evidence>
<sequence>MVDFDGALEYLGAFGKYQKLIYSLTCVLTLPVAWHMLAMTFLDAKVAFHCNVPEIRHAGPGTENYSCALNYSIPWEQEKETKKWKLSGCQRYSVSNASLETAECPFDAINETALGYFNGANTSSCNHGYWYDTSQYHSSIFTEFDLVCGSSELNQFAQSMYMVGVLLGAVVFGQLSDIMGRKKILFLGILIQLVFGVAVAFSPNYTLFVVFRAFVGASTSAVFLPCFVIGTELVAPSMRTWAGTIIEIVFAIGYLFLTLIAYFIRDWRTFQLVISVPNAVFLFAYPLVIESPRWLLSKGRDEEVVAIIRKAAKVNGVTLPDEVFKHNKSDMEKSKDERTYTVIDLVRTPNMAKKSMVNFDASLKYIGSYGKYQKITYYVVLALCLTCPFHQLGSSFLDAEVDYHCAVPESRAAERLPNETECVWNYSIPWERSTEGGTWRYTQCSRYTVTAYELGNLSCPYDALNITRNDTRPTKGCDGGYWYDTSQYKSSIFMEFNLVCEKSTLNSLSQSIYMAGVLVGAIGFGQLSDLIGRKKTLFISLLLMLVFGVVVAFSPEYITFVIMRFIVGASVSGVFLSAFVIGTELTGREDRTWTGTLPHISFAIGYMLYALMAWGIRDWRQLQLAMALPNIILLFAWPFVIESPRWLLSRGRDEEAKQILLKAAKVNKVTIPDEVLEEKAHKKDVKQYTAIDLIRTPHLRLMNIICCYNWMVVSMVYYGLSLNTGSLAGNIYLNFFISGAVEIPAYYLSWWLLDIIGRIKCHTGFMILSGVACIVAPYLAPPYVADHLAPLSVTLAMIGKAAISAGFNIVFLLSAELNPTAIRNVGVGAGSMFARLGGVISPFVVLTNKLWLPLPFLIFGGLSIIGGVSVVILPETLGAELPETLEEGENFGKKKKKKVYLSDIEKNGKDNQVFAAGDMAEGKVDPYGTTNGETTPL</sequence>
<feature type="transmembrane region" description="Helical" evidence="5">
    <location>
        <begin position="184"/>
        <end position="201"/>
    </location>
</feature>